<accession>X1FZV2</accession>
<evidence type="ECO:0000256" key="6">
    <source>
        <dbReference type="ARBA" id="ARBA00023136"/>
    </source>
</evidence>
<feature type="transmembrane region" description="Helical" evidence="7">
    <location>
        <begin position="121"/>
        <end position="147"/>
    </location>
</feature>
<evidence type="ECO:0000256" key="7">
    <source>
        <dbReference type="SAM" id="Phobius"/>
    </source>
</evidence>
<evidence type="ECO:0000256" key="4">
    <source>
        <dbReference type="ARBA" id="ARBA00022692"/>
    </source>
</evidence>
<comment type="similarity">
    <text evidence="2">Belongs to the nucleobase:cation symporter-2 (NCS2) (TC 2.A.40) family. Azg-like subfamily.</text>
</comment>
<keyword evidence="5 7" id="KW-1133">Transmembrane helix</keyword>
<evidence type="ECO:0000256" key="5">
    <source>
        <dbReference type="ARBA" id="ARBA00022989"/>
    </source>
</evidence>
<feature type="transmembrane region" description="Helical" evidence="7">
    <location>
        <begin position="71"/>
        <end position="101"/>
    </location>
</feature>
<dbReference type="GO" id="GO:0005345">
    <property type="term" value="F:purine nucleobase transmembrane transporter activity"/>
    <property type="evidence" value="ECO:0007669"/>
    <property type="project" value="TreeGrafter"/>
</dbReference>
<dbReference type="PANTHER" id="PTHR43337:SF1">
    <property type="entry name" value="XANTHINE_URACIL PERMEASE C887.17-RELATED"/>
    <property type="match status" value="1"/>
</dbReference>
<keyword evidence="6 7" id="KW-0472">Membrane</keyword>
<dbReference type="PANTHER" id="PTHR43337">
    <property type="entry name" value="XANTHINE/URACIL PERMEASE C887.17-RELATED"/>
    <property type="match status" value="1"/>
</dbReference>
<evidence type="ECO:0000256" key="2">
    <source>
        <dbReference type="ARBA" id="ARBA00005697"/>
    </source>
</evidence>
<dbReference type="InterPro" id="IPR006043">
    <property type="entry name" value="NCS2"/>
</dbReference>
<keyword evidence="3" id="KW-0813">Transport</keyword>
<dbReference type="EMBL" id="BARU01008197">
    <property type="protein sequence ID" value="GAH38065.1"/>
    <property type="molecule type" value="Genomic_DNA"/>
</dbReference>
<organism evidence="8">
    <name type="scientific">marine sediment metagenome</name>
    <dbReference type="NCBI Taxonomy" id="412755"/>
    <lineage>
        <taxon>unclassified sequences</taxon>
        <taxon>metagenomes</taxon>
        <taxon>ecological metagenomes</taxon>
    </lineage>
</organism>
<dbReference type="GO" id="GO:0005886">
    <property type="term" value="C:plasma membrane"/>
    <property type="evidence" value="ECO:0007669"/>
    <property type="project" value="TreeGrafter"/>
</dbReference>
<evidence type="ECO:0000256" key="3">
    <source>
        <dbReference type="ARBA" id="ARBA00022448"/>
    </source>
</evidence>
<comment type="caution">
    <text evidence="8">The sequence shown here is derived from an EMBL/GenBank/DDBJ whole genome shotgun (WGS) entry which is preliminary data.</text>
</comment>
<proteinExistence type="inferred from homology"/>
<evidence type="ECO:0000313" key="8">
    <source>
        <dbReference type="EMBL" id="GAH38065.1"/>
    </source>
</evidence>
<feature type="non-terminal residue" evidence="8">
    <location>
        <position position="1"/>
    </location>
</feature>
<feature type="transmembrane region" description="Helical" evidence="7">
    <location>
        <begin position="159"/>
        <end position="177"/>
    </location>
</feature>
<evidence type="ECO:0000256" key="1">
    <source>
        <dbReference type="ARBA" id="ARBA00004127"/>
    </source>
</evidence>
<comment type="subcellular location">
    <subcellularLocation>
        <location evidence="1">Endomembrane system</location>
        <topology evidence="1">Multi-pass membrane protein</topology>
    </subcellularLocation>
</comment>
<evidence type="ECO:0008006" key="9">
    <source>
        <dbReference type="Google" id="ProtNLM"/>
    </source>
</evidence>
<dbReference type="InterPro" id="IPR045018">
    <property type="entry name" value="Azg-like"/>
</dbReference>
<keyword evidence="4 7" id="KW-0812">Transmembrane</keyword>
<gene>
    <name evidence="8" type="ORF">S03H2_16077</name>
</gene>
<dbReference type="AlphaFoldDB" id="X1FZV2"/>
<sequence length="180" mass="19207">SISTFLGVAQAGGLLDKDGQPINVGKAMLVDAFSTTFSGLFGTSSGTTYIESAAGIEEGGRTGLTAVVTGLLFLPFMFLSPLLAFIPAVATAPVLVLIGVFMAKSLTLLDWKNYEEAVPAFVAVVLIPLTYSITQGIIWGFLVYTFIKILVGKAREIHWMLYIIDAFAILSLVLPLIQKS</sequence>
<reference evidence="8" key="1">
    <citation type="journal article" date="2014" name="Front. Microbiol.">
        <title>High frequency of phylogenetically diverse reductive dehalogenase-homologous genes in deep subseafloor sedimentary metagenomes.</title>
        <authorList>
            <person name="Kawai M."/>
            <person name="Futagami T."/>
            <person name="Toyoda A."/>
            <person name="Takaki Y."/>
            <person name="Nishi S."/>
            <person name="Hori S."/>
            <person name="Arai W."/>
            <person name="Tsubouchi T."/>
            <person name="Morono Y."/>
            <person name="Uchiyama I."/>
            <person name="Ito T."/>
            <person name="Fujiyama A."/>
            <person name="Inagaki F."/>
            <person name="Takami H."/>
        </authorList>
    </citation>
    <scope>NUCLEOTIDE SEQUENCE</scope>
    <source>
        <strain evidence="8">Expedition CK06-06</strain>
    </source>
</reference>
<dbReference type="GO" id="GO:0012505">
    <property type="term" value="C:endomembrane system"/>
    <property type="evidence" value="ECO:0007669"/>
    <property type="project" value="UniProtKB-SubCell"/>
</dbReference>
<protein>
    <recommendedName>
        <fullName evidence="9">Xanthine/uracil/vitamin C permease</fullName>
    </recommendedName>
</protein>
<name>X1FZV2_9ZZZZ</name>
<dbReference type="Pfam" id="PF00860">
    <property type="entry name" value="Xan_ur_permease"/>
    <property type="match status" value="1"/>
</dbReference>